<organism evidence="2 3">
    <name type="scientific">Halobaculum magnesiiphilum</name>
    <dbReference type="NCBI Taxonomy" id="1017351"/>
    <lineage>
        <taxon>Archaea</taxon>
        <taxon>Methanobacteriati</taxon>
        <taxon>Methanobacteriota</taxon>
        <taxon>Stenosarchaea group</taxon>
        <taxon>Halobacteria</taxon>
        <taxon>Halobacteriales</taxon>
        <taxon>Haloferacaceae</taxon>
        <taxon>Halobaculum</taxon>
    </lineage>
</organism>
<dbReference type="Gene3D" id="3.40.50.300">
    <property type="entry name" value="P-loop containing nucleotide triphosphate hydrolases"/>
    <property type="match status" value="1"/>
</dbReference>
<dbReference type="Pfam" id="PF13614">
    <property type="entry name" value="AAA_31"/>
    <property type="match status" value="1"/>
</dbReference>
<reference evidence="2 3" key="1">
    <citation type="journal article" date="2021" name="Int. J. Syst. Evol. Microbiol.">
        <title>Halobaculum halophilum sp. nov. and Halobaculum salinum sp. nov., isolated from salt lake and saline soil.</title>
        <authorList>
            <person name="Cui H.L."/>
            <person name="Shi X.W."/>
            <person name="Yin X.M."/>
            <person name="Yang X.Y."/>
            <person name="Hou J."/>
            <person name="Zhu L."/>
        </authorList>
    </citation>
    <scope>NUCLEOTIDE SEQUENCE [LARGE SCALE GENOMIC DNA]</scope>
    <source>
        <strain evidence="2 3">NBRC 109044</strain>
    </source>
</reference>
<dbReference type="AlphaFoldDB" id="A0A8T8WHD8"/>
<evidence type="ECO:0000313" key="3">
    <source>
        <dbReference type="Proteomes" id="UP000826254"/>
    </source>
</evidence>
<sequence length="272" mass="30492">MIEMANRLTVAMQKGGVGKSTTTINVCGALAYAEALADENDVLLVDADPQGFATITLGFRDYYVSGDAVSLYDLMLDFERFSEVNDIIQSHEEFDVLPAHGSNFKLERELWSANRSLERLDMILDEVESDYDYMLIDSPPNLGPLADGALLAAENVLFVSRADSIATFSMNLLTQEITQLEREFQRDIGIVGAVVNAVTRNKISDDRLDWFLDNLGEENVFIVPETVAIEGAFNQGHSVYEFEPSNRHRNQKAEEVREIYDRLADHVEGHYA</sequence>
<protein>
    <submittedName>
        <fullName evidence="2">ParA family protein</fullName>
    </submittedName>
</protein>
<dbReference type="InterPro" id="IPR050678">
    <property type="entry name" value="DNA_Partitioning_ATPase"/>
</dbReference>
<keyword evidence="2" id="KW-0614">Plasmid</keyword>
<gene>
    <name evidence="2" type="ORF">K6T50_15240</name>
</gene>
<dbReference type="InterPro" id="IPR027417">
    <property type="entry name" value="P-loop_NTPase"/>
</dbReference>
<dbReference type="CDD" id="cd02042">
    <property type="entry name" value="ParAB_family"/>
    <property type="match status" value="1"/>
</dbReference>
<keyword evidence="3" id="KW-1185">Reference proteome</keyword>
<geneLocation type="plasmid" evidence="2 3">
    <name>unnamed1</name>
</geneLocation>
<dbReference type="KEGG" id="hmp:K6T50_15240"/>
<feature type="domain" description="AAA" evidence="1">
    <location>
        <begin position="8"/>
        <end position="188"/>
    </location>
</feature>
<accession>A0A8T8WHD8</accession>
<dbReference type="PANTHER" id="PTHR13696">
    <property type="entry name" value="P-LOOP CONTAINING NUCLEOSIDE TRIPHOSPHATE HYDROLASE"/>
    <property type="match status" value="1"/>
</dbReference>
<dbReference type="InterPro" id="IPR025669">
    <property type="entry name" value="AAA_dom"/>
</dbReference>
<proteinExistence type="predicted"/>
<dbReference type="EMBL" id="CP081959">
    <property type="protein sequence ID" value="QZP39271.1"/>
    <property type="molecule type" value="Genomic_DNA"/>
</dbReference>
<dbReference type="Proteomes" id="UP000826254">
    <property type="component" value="Plasmid unnamed1"/>
</dbReference>
<evidence type="ECO:0000259" key="1">
    <source>
        <dbReference type="Pfam" id="PF13614"/>
    </source>
</evidence>
<evidence type="ECO:0000313" key="2">
    <source>
        <dbReference type="EMBL" id="QZP39271.1"/>
    </source>
</evidence>
<name>A0A8T8WHD8_9EURY</name>
<dbReference type="SUPFAM" id="SSF52540">
    <property type="entry name" value="P-loop containing nucleoside triphosphate hydrolases"/>
    <property type="match status" value="1"/>
</dbReference>
<dbReference type="PANTHER" id="PTHR13696:SF99">
    <property type="entry name" value="COBYRINIC ACID AC-DIAMIDE SYNTHASE"/>
    <property type="match status" value="1"/>
</dbReference>